<dbReference type="EMBL" id="JQBA01000031">
    <property type="protein sequence ID" value="KRN43836.1"/>
    <property type="molecule type" value="Genomic_DNA"/>
</dbReference>
<evidence type="ECO:0000313" key="2">
    <source>
        <dbReference type="EMBL" id="KRN43836.1"/>
    </source>
</evidence>
<dbReference type="Proteomes" id="UP000051639">
    <property type="component" value="Unassembled WGS sequence"/>
</dbReference>
<sequence length="55" mass="5857">MAKKILCTNHKDWSSRNEPAVVGAKKFLSQIFSQANAGPAKKKSLGVSADLKAGQ</sequence>
<reference evidence="2 3" key="1">
    <citation type="journal article" date="2015" name="Genome Announc.">
        <title>Expanding the biotechnology potential of lactobacilli through comparative genomics of 213 strains and associated genera.</title>
        <authorList>
            <person name="Sun Z."/>
            <person name="Harris H.M."/>
            <person name="McCann A."/>
            <person name="Guo C."/>
            <person name="Argimon S."/>
            <person name="Zhang W."/>
            <person name="Yang X."/>
            <person name="Jeffery I.B."/>
            <person name="Cooney J.C."/>
            <person name="Kagawa T.F."/>
            <person name="Liu W."/>
            <person name="Song Y."/>
            <person name="Salvetti E."/>
            <person name="Wrobel A."/>
            <person name="Rasinkangas P."/>
            <person name="Parkhill J."/>
            <person name="Rea M.C."/>
            <person name="O'Sullivan O."/>
            <person name="Ritari J."/>
            <person name="Douillard F.P."/>
            <person name="Paul Ross R."/>
            <person name="Yang R."/>
            <person name="Briner A.E."/>
            <person name="Felis G.E."/>
            <person name="de Vos W.M."/>
            <person name="Barrangou R."/>
            <person name="Klaenhammer T.R."/>
            <person name="Caufield P.W."/>
            <person name="Cui Y."/>
            <person name="Zhang H."/>
            <person name="O'Toole P.W."/>
        </authorList>
    </citation>
    <scope>NUCLEOTIDE SEQUENCE [LARGE SCALE GENOMIC DNA]</scope>
    <source>
        <strain evidence="2 3">DSM 14792</strain>
    </source>
</reference>
<gene>
    <name evidence="2" type="ORF">IV41_GL001190</name>
</gene>
<comment type="caution">
    <text evidence="2">The sequence shown here is derived from an EMBL/GenBank/DDBJ whole genome shotgun (WGS) entry which is preliminary data.</text>
</comment>
<feature type="region of interest" description="Disordered" evidence="1">
    <location>
        <begin position="36"/>
        <end position="55"/>
    </location>
</feature>
<evidence type="ECO:0000256" key="1">
    <source>
        <dbReference type="SAM" id="MobiDB-lite"/>
    </source>
</evidence>
<evidence type="ECO:0000313" key="3">
    <source>
        <dbReference type="Proteomes" id="UP000051639"/>
    </source>
</evidence>
<organism evidence="2 3">
    <name type="scientific">Limosilactobacillus ingluviei</name>
    <dbReference type="NCBI Taxonomy" id="148604"/>
    <lineage>
        <taxon>Bacteria</taxon>
        <taxon>Bacillati</taxon>
        <taxon>Bacillota</taxon>
        <taxon>Bacilli</taxon>
        <taxon>Lactobacillales</taxon>
        <taxon>Lactobacillaceae</taxon>
        <taxon>Limosilactobacillus</taxon>
    </lineage>
</organism>
<proteinExistence type="predicted"/>
<accession>A0A0R2H1G4</accession>
<keyword evidence="3" id="KW-1185">Reference proteome</keyword>
<dbReference type="AlphaFoldDB" id="A0A0R2H1G4"/>
<protein>
    <submittedName>
        <fullName evidence="2">Uncharacterized protein</fullName>
    </submittedName>
</protein>
<name>A0A0R2H1G4_9LACO</name>